<feature type="domain" description="HTH luxR-type" evidence="5">
    <location>
        <begin position="58"/>
        <end position="123"/>
    </location>
</feature>
<evidence type="ECO:0000256" key="4">
    <source>
        <dbReference type="SAM" id="MobiDB-lite"/>
    </source>
</evidence>
<dbReference type="GO" id="GO:0003677">
    <property type="term" value="F:DNA binding"/>
    <property type="evidence" value="ECO:0007669"/>
    <property type="project" value="UniProtKB-KW"/>
</dbReference>
<dbReference type="PROSITE" id="PS50043">
    <property type="entry name" value="HTH_LUXR_2"/>
    <property type="match status" value="1"/>
</dbReference>
<evidence type="ECO:0000256" key="2">
    <source>
        <dbReference type="ARBA" id="ARBA00023125"/>
    </source>
</evidence>
<evidence type="ECO:0000259" key="5">
    <source>
        <dbReference type="PROSITE" id="PS50043"/>
    </source>
</evidence>
<dbReference type="InterPro" id="IPR000792">
    <property type="entry name" value="Tscrpt_reg_LuxR_C"/>
</dbReference>
<dbReference type="AlphaFoldDB" id="A0A1I2HTZ9"/>
<feature type="compositionally biased region" description="Polar residues" evidence="4">
    <location>
        <begin position="7"/>
        <end position="27"/>
    </location>
</feature>
<protein>
    <submittedName>
        <fullName evidence="6">Regulatory protein, luxR family</fullName>
    </submittedName>
</protein>
<dbReference type="InterPro" id="IPR016032">
    <property type="entry name" value="Sig_transdc_resp-reg_C-effctor"/>
</dbReference>
<dbReference type="SUPFAM" id="SSF46894">
    <property type="entry name" value="C-terminal effector domain of the bipartite response regulators"/>
    <property type="match status" value="1"/>
</dbReference>
<evidence type="ECO:0000256" key="1">
    <source>
        <dbReference type="ARBA" id="ARBA00023015"/>
    </source>
</evidence>
<dbReference type="Gene3D" id="1.10.10.10">
    <property type="entry name" value="Winged helix-like DNA-binding domain superfamily/Winged helix DNA-binding domain"/>
    <property type="match status" value="1"/>
</dbReference>
<proteinExistence type="predicted"/>
<feature type="region of interest" description="Disordered" evidence="4">
    <location>
        <begin position="1"/>
        <end position="51"/>
    </location>
</feature>
<dbReference type="Pfam" id="PF00196">
    <property type="entry name" value="GerE"/>
    <property type="match status" value="1"/>
</dbReference>
<dbReference type="PANTHER" id="PTHR44688:SF16">
    <property type="entry name" value="DNA-BINDING TRANSCRIPTIONAL ACTIVATOR DEVR_DOSR"/>
    <property type="match status" value="1"/>
</dbReference>
<accession>A0A1I2HTZ9</accession>
<keyword evidence="1" id="KW-0805">Transcription regulation</keyword>
<gene>
    <name evidence="6" type="ORF">SAMN04488035_2451</name>
</gene>
<reference evidence="7" key="1">
    <citation type="submission" date="2016-10" db="EMBL/GenBank/DDBJ databases">
        <authorList>
            <person name="Varghese N."/>
            <person name="Submissions S."/>
        </authorList>
    </citation>
    <scope>NUCLEOTIDE SEQUENCE [LARGE SCALE GENOMIC DNA]</scope>
    <source>
        <strain evidence="7">DSM 19083</strain>
    </source>
</reference>
<dbReference type="GO" id="GO:0006355">
    <property type="term" value="P:regulation of DNA-templated transcription"/>
    <property type="evidence" value="ECO:0007669"/>
    <property type="project" value="InterPro"/>
</dbReference>
<keyword evidence="7" id="KW-1185">Reference proteome</keyword>
<sequence length="125" mass="13853">MRESRTRTGVITSVPVSLSSVTRQNPAGSADEAGADGHKTPTENETTQEDTMTTIEMAPLLREDLTKRERVVLAHLTEETTLDDIARRLFVTRNTVKSQVRSAYRKLGVSTRAEAVDRARELGLQ</sequence>
<organism evidence="6 7">
    <name type="scientific">Flavimobilis marinus</name>
    <dbReference type="NCBI Taxonomy" id="285351"/>
    <lineage>
        <taxon>Bacteria</taxon>
        <taxon>Bacillati</taxon>
        <taxon>Actinomycetota</taxon>
        <taxon>Actinomycetes</taxon>
        <taxon>Micrococcales</taxon>
        <taxon>Jonesiaceae</taxon>
        <taxon>Flavimobilis</taxon>
    </lineage>
</organism>
<dbReference type="STRING" id="285351.SAMN04488035_2451"/>
<evidence type="ECO:0000256" key="3">
    <source>
        <dbReference type="ARBA" id="ARBA00023163"/>
    </source>
</evidence>
<dbReference type="InterPro" id="IPR036388">
    <property type="entry name" value="WH-like_DNA-bd_sf"/>
</dbReference>
<name>A0A1I2HTZ9_9MICO</name>
<dbReference type="Proteomes" id="UP000198520">
    <property type="component" value="Unassembled WGS sequence"/>
</dbReference>
<evidence type="ECO:0000313" key="6">
    <source>
        <dbReference type="EMBL" id="SFF32196.1"/>
    </source>
</evidence>
<dbReference type="EMBL" id="FONZ01000005">
    <property type="protein sequence ID" value="SFF32196.1"/>
    <property type="molecule type" value="Genomic_DNA"/>
</dbReference>
<keyword evidence="2" id="KW-0238">DNA-binding</keyword>
<dbReference type="CDD" id="cd06170">
    <property type="entry name" value="LuxR_C_like"/>
    <property type="match status" value="1"/>
</dbReference>
<dbReference type="PANTHER" id="PTHR44688">
    <property type="entry name" value="DNA-BINDING TRANSCRIPTIONAL ACTIVATOR DEVR_DOSR"/>
    <property type="match status" value="1"/>
</dbReference>
<evidence type="ECO:0000313" key="7">
    <source>
        <dbReference type="Proteomes" id="UP000198520"/>
    </source>
</evidence>
<keyword evidence="3" id="KW-0804">Transcription</keyword>
<dbReference type="SMART" id="SM00421">
    <property type="entry name" value="HTH_LUXR"/>
    <property type="match status" value="1"/>
</dbReference>